<dbReference type="KEGG" id="fek:C1H87_10215"/>
<reference evidence="2 3" key="1">
    <citation type="submission" date="2018-01" db="EMBL/GenBank/DDBJ databases">
        <title>Complete genome sequence of Flavivirga eckloniae ECD14 isolated from seaweed Ecklonia cava.</title>
        <authorList>
            <person name="Lee J.H."/>
            <person name="Baik K.S."/>
            <person name="Seong C.N."/>
        </authorList>
    </citation>
    <scope>NUCLEOTIDE SEQUENCE [LARGE SCALE GENOMIC DNA]</scope>
    <source>
        <strain evidence="2 3">ECD14</strain>
    </source>
</reference>
<proteinExistence type="predicted"/>
<name>A0A2K9PPR9_9FLAO</name>
<dbReference type="RefSeq" id="WP_102755707.1">
    <property type="nucleotide sequence ID" value="NZ_CP025791.1"/>
</dbReference>
<gene>
    <name evidence="2" type="ORF">C1H87_10215</name>
</gene>
<dbReference type="InterPro" id="IPR034660">
    <property type="entry name" value="DinB/YfiT-like"/>
</dbReference>
<evidence type="ECO:0000313" key="2">
    <source>
        <dbReference type="EMBL" id="AUP79052.1"/>
    </source>
</evidence>
<dbReference type="InterPro" id="IPR024775">
    <property type="entry name" value="DinB-like"/>
</dbReference>
<protein>
    <recommendedName>
        <fullName evidence="1">DinB-like domain-containing protein</fullName>
    </recommendedName>
</protein>
<evidence type="ECO:0000313" key="3">
    <source>
        <dbReference type="Proteomes" id="UP000235826"/>
    </source>
</evidence>
<dbReference type="Gene3D" id="1.20.120.450">
    <property type="entry name" value="dinb family like domain"/>
    <property type="match status" value="1"/>
</dbReference>
<evidence type="ECO:0000259" key="1">
    <source>
        <dbReference type="Pfam" id="PF12867"/>
    </source>
</evidence>
<dbReference type="EMBL" id="CP025791">
    <property type="protein sequence ID" value="AUP79052.1"/>
    <property type="molecule type" value="Genomic_DNA"/>
</dbReference>
<dbReference type="OrthoDB" id="1434917at2"/>
<dbReference type="Proteomes" id="UP000235826">
    <property type="component" value="Chromosome"/>
</dbReference>
<organism evidence="2 3">
    <name type="scientific">Flavivirga eckloniae</name>
    <dbReference type="NCBI Taxonomy" id="1803846"/>
    <lineage>
        <taxon>Bacteria</taxon>
        <taxon>Pseudomonadati</taxon>
        <taxon>Bacteroidota</taxon>
        <taxon>Flavobacteriia</taxon>
        <taxon>Flavobacteriales</taxon>
        <taxon>Flavobacteriaceae</taxon>
        <taxon>Flavivirga</taxon>
    </lineage>
</organism>
<accession>A0A2K9PPR9</accession>
<sequence>MKQMFIKEIIQQLENNQQVFKSLLMSKDEVAYLWRPDPKKWNLLEIVCHLLDEERDDFKTRVAHALNTPEEPLVPIDPEGWVEKRAYSTKNYDHMLFAFLEERKQSVVWLKSLADAKWDNELKHPELGNMSAKLFLTNWLAHDYLHIRQILRYNYHYLKQKTNLDLGYAGDW</sequence>
<keyword evidence="3" id="KW-1185">Reference proteome</keyword>
<dbReference type="AlphaFoldDB" id="A0A2K9PPR9"/>
<dbReference type="SUPFAM" id="SSF109854">
    <property type="entry name" value="DinB/YfiT-like putative metalloenzymes"/>
    <property type="match status" value="1"/>
</dbReference>
<dbReference type="Pfam" id="PF12867">
    <property type="entry name" value="DinB_2"/>
    <property type="match status" value="1"/>
</dbReference>
<feature type="domain" description="DinB-like" evidence="1">
    <location>
        <begin position="12"/>
        <end position="150"/>
    </location>
</feature>